<dbReference type="OrthoDB" id="8911849at2"/>
<accession>A0A177NQ20</accession>
<feature type="transmembrane region" description="Helical" evidence="1">
    <location>
        <begin position="12"/>
        <end position="30"/>
    </location>
</feature>
<dbReference type="RefSeq" id="WP_066978260.1">
    <property type="nucleotide sequence ID" value="NZ_LUUI01000055.1"/>
</dbReference>
<evidence type="ECO:0000256" key="1">
    <source>
        <dbReference type="SAM" id="Phobius"/>
    </source>
</evidence>
<evidence type="ECO:0000313" key="3">
    <source>
        <dbReference type="Proteomes" id="UP000078476"/>
    </source>
</evidence>
<gene>
    <name evidence="2" type="ORF">A1359_03430</name>
</gene>
<organism evidence="2 3">
    <name type="scientific">Methylomonas lenta</name>
    <dbReference type="NCBI Taxonomy" id="980561"/>
    <lineage>
        <taxon>Bacteria</taxon>
        <taxon>Pseudomonadati</taxon>
        <taxon>Pseudomonadota</taxon>
        <taxon>Gammaproteobacteria</taxon>
        <taxon>Methylococcales</taxon>
        <taxon>Methylococcaceae</taxon>
        <taxon>Methylomonas</taxon>
    </lineage>
</organism>
<keyword evidence="1" id="KW-1133">Transmembrane helix</keyword>
<dbReference type="EMBL" id="LUUI01000055">
    <property type="protein sequence ID" value="OAI20075.1"/>
    <property type="molecule type" value="Genomic_DNA"/>
</dbReference>
<sequence length="240" mass="27349">MLKMLINGIKTPLISILIFASAGLFIWFYLQVRLIDNKEVNTAVSQFLDLRGADEYIIAQLVSHESFTKEKYKYLLDLPIGDTSVSISLVAHYKYYIKLSELEYSVIGDNLVFHVPQLYLSTPVSFEFSTVNELCTTTLLGINCTEMLKQLKNEVSTELANKGKLKMSAVYDKAAKALADNFNNFNNSNKYSANYKNIVIVFDKEISQSQRQFNYNKSYCGKEACALELNLTDDWVFTIK</sequence>
<keyword evidence="3" id="KW-1185">Reference proteome</keyword>
<evidence type="ECO:0008006" key="4">
    <source>
        <dbReference type="Google" id="ProtNLM"/>
    </source>
</evidence>
<proteinExistence type="predicted"/>
<evidence type="ECO:0000313" key="2">
    <source>
        <dbReference type="EMBL" id="OAI20075.1"/>
    </source>
</evidence>
<comment type="caution">
    <text evidence="2">The sequence shown here is derived from an EMBL/GenBank/DDBJ whole genome shotgun (WGS) entry which is preliminary data.</text>
</comment>
<keyword evidence="1" id="KW-0812">Transmembrane</keyword>
<protein>
    <recommendedName>
        <fullName evidence="4">DUF4230 domain-containing protein</fullName>
    </recommendedName>
</protein>
<reference evidence="2 3" key="1">
    <citation type="submission" date="2016-03" db="EMBL/GenBank/DDBJ databases">
        <authorList>
            <person name="Ploux O."/>
        </authorList>
    </citation>
    <scope>NUCLEOTIDE SEQUENCE [LARGE SCALE GENOMIC DNA]</scope>
    <source>
        <strain evidence="2 3">R-45370</strain>
    </source>
</reference>
<name>A0A177NQ20_9GAMM</name>
<dbReference type="Proteomes" id="UP000078476">
    <property type="component" value="Unassembled WGS sequence"/>
</dbReference>
<dbReference type="AlphaFoldDB" id="A0A177NQ20"/>
<keyword evidence="1" id="KW-0472">Membrane</keyword>